<dbReference type="OrthoDB" id="120976at2759"/>
<name>A0A815JHH1_ADIRI</name>
<proteinExistence type="predicted"/>
<dbReference type="EMBL" id="CAJNOJ010000298">
    <property type="protein sequence ID" value="CAF1379839.1"/>
    <property type="molecule type" value="Genomic_DNA"/>
</dbReference>
<organism evidence="1 2">
    <name type="scientific">Adineta ricciae</name>
    <name type="common">Rotifer</name>
    <dbReference type="NCBI Taxonomy" id="249248"/>
    <lineage>
        <taxon>Eukaryota</taxon>
        <taxon>Metazoa</taxon>
        <taxon>Spiralia</taxon>
        <taxon>Gnathifera</taxon>
        <taxon>Rotifera</taxon>
        <taxon>Eurotatoria</taxon>
        <taxon>Bdelloidea</taxon>
        <taxon>Adinetida</taxon>
        <taxon>Adinetidae</taxon>
        <taxon>Adineta</taxon>
    </lineage>
</organism>
<accession>A0A815JHH1</accession>
<dbReference type="Gene3D" id="3.80.10.10">
    <property type="entry name" value="Ribonuclease Inhibitor"/>
    <property type="match status" value="1"/>
</dbReference>
<dbReference type="SUPFAM" id="SSF52047">
    <property type="entry name" value="RNI-like"/>
    <property type="match status" value="1"/>
</dbReference>
<evidence type="ECO:0000313" key="1">
    <source>
        <dbReference type="EMBL" id="CAF1379839.1"/>
    </source>
</evidence>
<dbReference type="Proteomes" id="UP000663852">
    <property type="component" value="Unassembled WGS sequence"/>
</dbReference>
<reference evidence="1" key="1">
    <citation type="submission" date="2021-02" db="EMBL/GenBank/DDBJ databases">
        <authorList>
            <person name="Nowell W R."/>
        </authorList>
    </citation>
    <scope>NUCLEOTIDE SEQUENCE</scope>
</reference>
<dbReference type="InterPro" id="IPR032675">
    <property type="entry name" value="LRR_dom_sf"/>
</dbReference>
<protein>
    <submittedName>
        <fullName evidence="1">Uncharacterized protein</fullName>
    </submittedName>
</protein>
<dbReference type="AlphaFoldDB" id="A0A815JHH1"/>
<comment type="caution">
    <text evidence="1">The sequence shown here is derived from an EMBL/GenBank/DDBJ whole genome shotgun (WGS) entry which is preliminary data.</text>
</comment>
<sequence>MLELGANKMRDQGAQYLGSALKINTALITLKLNQNYITTEEARHLGSVAMHYSWLEKLIIDRGSYYRHLN</sequence>
<evidence type="ECO:0000313" key="2">
    <source>
        <dbReference type="Proteomes" id="UP000663852"/>
    </source>
</evidence>
<gene>
    <name evidence="1" type="ORF">EDS130_LOCUS34862</name>
</gene>